<proteinExistence type="predicted"/>
<evidence type="ECO:0000256" key="1">
    <source>
        <dbReference type="SAM" id="MobiDB-lite"/>
    </source>
</evidence>
<accession>A0ABR1NRP7</accession>
<dbReference type="Proteomes" id="UP001430848">
    <property type="component" value="Unassembled WGS sequence"/>
</dbReference>
<gene>
    <name evidence="2" type="ORF">SLS63_012362</name>
</gene>
<feature type="region of interest" description="Disordered" evidence="1">
    <location>
        <begin position="1"/>
        <end position="21"/>
    </location>
</feature>
<name>A0ABR1NRP7_DIAER</name>
<sequence>MEHDVTINGNSGDTAAMRNPITGGVDLPGKGAARKFVNTKELAIMMGDHVPDEDLPMLCLVNSYFNSMFSPRLYRHIRLNAKFLKPKTLAWVAGNQRFRHTKILSFDKACRFDASKIDGYDAGDGPSEGPTLPEWLATHVQRTATDVVRNSPTLHTIITPIGSDKAVLILNNGFNGNSKRSSTNLQSLTLNLDANPCRELSASIFRGHNLKSLCLTRIPTASWRVGSLCQILVDSPELRYLKLSYLNGAEHQWELEEICKQYKQLGGTPLKLEVVIFGWGVNLKLPTTAVDVFAQASYLSLLTDPTVIQEMGIIAGRQTAWDTFDLSFFPNMNRFSLSASTHSVPMVRDFFALRKGRDFLSRVHFRVGGPLFTKYHEFRDMTRKLFIPYYLNEPTSTLNPMGFSFHSKLPLELVYQRSIALPLPATRFLDITIHYKHLVGISGAGLSKMSALECLSLNVYVYRISEWDDSRTVDENLLEALGKAAKNCPNLRYVRIKMGATGPVRAPIAGLSCSGEIVRERRPRCRNLHPVFKLLDAATDKLLRPQCMWTEAEKRAQYVDEPLDELVLYKPLWMG</sequence>
<keyword evidence="3" id="KW-1185">Reference proteome</keyword>
<dbReference type="EMBL" id="JAKNSF020000134">
    <property type="protein sequence ID" value="KAK7712714.1"/>
    <property type="molecule type" value="Genomic_DNA"/>
</dbReference>
<evidence type="ECO:0008006" key="4">
    <source>
        <dbReference type="Google" id="ProtNLM"/>
    </source>
</evidence>
<comment type="caution">
    <text evidence="2">The sequence shown here is derived from an EMBL/GenBank/DDBJ whole genome shotgun (WGS) entry which is preliminary data.</text>
</comment>
<reference evidence="2 3" key="1">
    <citation type="submission" date="2024-02" db="EMBL/GenBank/DDBJ databases">
        <title>De novo assembly and annotation of 12 fungi associated with fruit tree decline syndrome in Ontario, Canada.</title>
        <authorList>
            <person name="Sulman M."/>
            <person name="Ellouze W."/>
            <person name="Ilyukhin E."/>
        </authorList>
    </citation>
    <scope>NUCLEOTIDE SEQUENCE [LARGE SCALE GENOMIC DNA]</scope>
    <source>
        <strain evidence="2 3">M169</strain>
    </source>
</reference>
<protein>
    <recommendedName>
        <fullName evidence="4">F-box domain-containing protein</fullName>
    </recommendedName>
</protein>
<organism evidence="2 3">
    <name type="scientific">Diaporthe eres</name>
    <name type="common">Phomopsis oblonga</name>
    <dbReference type="NCBI Taxonomy" id="83184"/>
    <lineage>
        <taxon>Eukaryota</taxon>
        <taxon>Fungi</taxon>
        <taxon>Dikarya</taxon>
        <taxon>Ascomycota</taxon>
        <taxon>Pezizomycotina</taxon>
        <taxon>Sordariomycetes</taxon>
        <taxon>Sordariomycetidae</taxon>
        <taxon>Diaporthales</taxon>
        <taxon>Diaporthaceae</taxon>
        <taxon>Diaporthe</taxon>
        <taxon>Diaporthe eres species complex</taxon>
    </lineage>
</organism>
<evidence type="ECO:0000313" key="2">
    <source>
        <dbReference type="EMBL" id="KAK7712714.1"/>
    </source>
</evidence>
<evidence type="ECO:0000313" key="3">
    <source>
        <dbReference type="Proteomes" id="UP001430848"/>
    </source>
</evidence>